<feature type="binding site" evidence="2">
    <location>
        <position position="60"/>
    </location>
    <ligand>
        <name>Zn(2+)</name>
        <dbReference type="ChEBI" id="CHEBI:29105"/>
        <label>2</label>
    </ligand>
</feature>
<organism evidence="3 4">
    <name type="scientific">Planococcus versutus</name>
    <dbReference type="NCBI Taxonomy" id="1302659"/>
    <lineage>
        <taxon>Bacteria</taxon>
        <taxon>Bacillati</taxon>
        <taxon>Bacillota</taxon>
        <taxon>Bacilli</taxon>
        <taxon>Bacillales</taxon>
        <taxon>Caryophanaceae</taxon>
        <taxon>Planococcus</taxon>
    </lineage>
</organism>
<protein>
    <submittedName>
        <fullName evidence="3">Aminopeptidase</fullName>
    </submittedName>
</protein>
<dbReference type="EMBL" id="CP016540">
    <property type="protein sequence ID" value="ANU27494.1"/>
    <property type="molecule type" value="Genomic_DNA"/>
</dbReference>
<dbReference type="RefSeq" id="WP_049694118.1">
    <property type="nucleotide sequence ID" value="NZ_CP016540.2"/>
</dbReference>
<feature type="binding site" evidence="2">
    <location>
        <position position="8"/>
    </location>
    <ligand>
        <name>Zn(2+)</name>
        <dbReference type="ChEBI" id="CHEBI:29105"/>
        <label>2</label>
    </ligand>
</feature>
<accession>A0A1B1S2T2</accession>
<keyword evidence="3" id="KW-0031">Aminopeptidase</keyword>
<dbReference type="AlphaFoldDB" id="A0A1B1S2T2"/>
<keyword evidence="3" id="KW-0378">Hydrolase</keyword>
<dbReference type="PIRSF" id="PIRSF015853">
    <property type="entry name" value="Pep_DppA"/>
    <property type="match status" value="1"/>
</dbReference>
<dbReference type="OrthoDB" id="9785420at2"/>
<gene>
    <name evidence="3" type="ORF">I858_010890</name>
</gene>
<evidence type="ECO:0000313" key="3">
    <source>
        <dbReference type="EMBL" id="ANU27494.1"/>
    </source>
</evidence>
<proteinExistence type="predicted"/>
<evidence type="ECO:0000256" key="2">
    <source>
        <dbReference type="PIRSR" id="PIRSR015853-2"/>
    </source>
</evidence>
<feature type="active site" description="Nucleophile" evidence="1">
    <location>
        <position position="115"/>
    </location>
</feature>
<dbReference type="Proteomes" id="UP000053354">
    <property type="component" value="Chromosome"/>
</dbReference>
<feature type="binding site" evidence="2">
    <location>
        <position position="10"/>
    </location>
    <ligand>
        <name>Zn(2+)</name>
        <dbReference type="ChEBI" id="CHEBI:29105"/>
        <label>1</label>
    </ligand>
</feature>
<dbReference type="InterPro" id="IPR036177">
    <property type="entry name" value="Peptidase_M55_sf"/>
</dbReference>
<feature type="binding site" evidence="2">
    <location>
        <position position="133"/>
    </location>
    <ligand>
        <name>Zn(2+)</name>
        <dbReference type="ChEBI" id="CHEBI:29105"/>
        <label>2</label>
    </ligand>
</feature>
<dbReference type="GO" id="GO:0046872">
    <property type="term" value="F:metal ion binding"/>
    <property type="evidence" value="ECO:0007669"/>
    <property type="project" value="UniProtKB-KW"/>
</dbReference>
<dbReference type="InterPro" id="IPR007035">
    <property type="entry name" value="Peptidase_M55"/>
</dbReference>
<keyword evidence="4" id="KW-1185">Reference proteome</keyword>
<feature type="binding site" evidence="2">
    <location>
        <position position="104"/>
    </location>
    <ligand>
        <name>Zn(2+)</name>
        <dbReference type="ChEBI" id="CHEBI:29105"/>
        <label>2</label>
    </ligand>
</feature>
<dbReference type="SUPFAM" id="SSF63992">
    <property type="entry name" value="Dipeptide transport protein"/>
    <property type="match status" value="1"/>
</dbReference>
<dbReference type="Gene3D" id="3.30.1360.130">
    <property type="entry name" value="Dipeptide transport protein"/>
    <property type="match status" value="1"/>
</dbReference>
<keyword evidence="2" id="KW-0479">Metal-binding</keyword>
<dbReference type="InterPro" id="IPR027476">
    <property type="entry name" value="DppA_N"/>
</dbReference>
<evidence type="ECO:0000313" key="4">
    <source>
        <dbReference type="Proteomes" id="UP000053354"/>
    </source>
</evidence>
<dbReference type="GO" id="GO:0004177">
    <property type="term" value="F:aminopeptidase activity"/>
    <property type="evidence" value="ECO:0007669"/>
    <property type="project" value="UniProtKB-KW"/>
</dbReference>
<dbReference type="Gene3D" id="3.40.50.10780">
    <property type="entry name" value="Dipeptide transport protein"/>
    <property type="match status" value="1"/>
</dbReference>
<dbReference type="KEGG" id="pll:I858_010890"/>
<reference evidence="3" key="1">
    <citation type="submission" date="2016-10" db="EMBL/GenBank/DDBJ databases">
        <authorList>
            <person name="See-Too W.S."/>
        </authorList>
    </citation>
    <scope>NUCLEOTIDE SEQUENCE</scope>
    <source>
        <strain evidence="3">L10.15</strain>
    </source>
</reference>
<feature type="binding site" evidence="2">
    <location>
        <position position="8"/>
    </location>
    <ligand>
        <name>Zn(2+)</name>
        <dbReference type="ChEBI" id="CHEBI:29105"/>
        <label>1</label>
    </ligand>
</feature>
<evidence type="ECO:0000256" key="1">
    <source>
        <dbReference type="PIRSR" id="PIRSR015853-1"/>
    </source>
</evidence>
<name>A0A1B1S2T2_9BACL</name>
<dbReference type="STRING" id="1302659.I858_010890"/>
<keyword evidence="2" id="KW-0862">Zinc</keyword>
<dbReference type="CDD" id="cd08663">
    <property type="entry name" value="DAP_dppA_1"/>
    <property type="match status" value="1"/>
</dbReference>
<dbReference type="Pfam" id="PF04951">
    <property type="entry name" value="Peptidase_M55"/>
    <property type="match status" value="1"/>
</dbReference>
<sequence length="274" mass="30325">MKFYLSMDMEGVTALPDYTYVDSTEANYERGRRLMTEDANAIIRGAFMAEAKTFLVNDSHSKMNNLIAEDLHEEAELITGGVKTYSMVEGLDQSYTGALFAGYHARAGQKGVMAHSMIFAVRSMWINEVEVGELGLNAYVAGYHGVPVLLVAGDDCACKEAEALIPNVTTVAVKQSVTRSTVRTLHPKKAQKLLQEQTIRAIENRANVKPLRPPEKPLLKIEFTNYGEAELAAMMPGCELQKDAPVVQFQAKDMLEAYRAMLVMTELAMQAKFC</sequence>
<keyword evidence="3" id="KW-0645">Protease</keyword>